<feature type="compositionally biased region" description="Acidic residues" evidence="1">
    <location>
        <begin position="189"/>
        <end position="203"/>
    </location>
</feature>
<dbReference type="SUPFAM" id="SSF49879">
    <property type="entry name" value="SMAD/FHA domain"/>
    <property type="match status" value="1"/>
</dbReference>
<comment type="caution">
    <text evidence="4">The sequence shown here is derived from an EMBL/GenBank/DDBJ whole genome shotgun (WGS) entry which is preliminary data.</text>
</comment>
<evidence type="ECO:0000259" key="3">
    <source>
        <dbReference type="PROSITE" id="PS50006"/>
    </source>
</evidence>
<dbReference type="Pfam" id="PF19909">
    <property type="entry name" value="DUF6382"/>
    <property type="match status" value="1"/>
</dbReference>
<feature type="transmembrane region" description="Helical" evidence="2">
    <location>
        <begin position="227"/>
        <end position="249"/>
    </location>
</feature>
<dbReference type="SMART" id="SM00240">
    <property type="entry name" value="FHA"/>
    <property type="match status" value="1"/>
</dbReference>
<feature type="compositionally biased region" description="Basic and acidic residues" evidence="1">
    <location>
        <begin position="288"/>
        <end position="297"/>
    </location>
</feature>
<dbReference type="PROSITE" id="PS50006">
    <property type="entry name" value="FHA_DOMAIN"/>
    <property type="match status" value="1"/>
</dbReference>
<evidence type="ECO:0000313" key="5">
    <source>
        <dbReference type="Proteomes" id="UP000823850"/>
    </source>
</evidence>
<feature type="region of interest" description="Disordered" evidence="1">
    <location>
        <begin position="182"/>
        <end position="203"/>
    </location>
</feature>
<name>A0A9D2U2S6_9FIRM</name>
<dbReference type="InterPro" id="IPR045962">
    <property type="entry name" value="DUF6382"/>
</dbReference>
<protein>
    <submittedName>
        <fullName evidence="4">FHA domain-containing protein</fullName>
    </submittedName>
</protein>
<feature type="region of interest" description="Disordered" evidence="1">
    <location>
        <begin position="288"/>
        <end position="307"/>
    </location>
</feature>
<evidence type="ECO:0000256" key="1">
    <source>
        <dbReference type="SAM" id="MobiDB-lite"/>
    </source>
</evidence>
<dbReference type="AlphaFoldDB" id="A0A9D2U2S6"/>
<accession>A0A9D2U2S6</accession>
<dbReference type="Proteomes" id="UP000823850">
    <property type="component" value="Unassembled WGS sequence"/>
</dbReference>
<evidence type="ECO:0000256" key="2">
    <source>
        <dbReference type="SAM" id="Phobius"/>
    </source>
</evidence>
<reference evidence="4" key="2">
    <citation type="submission" date="2021-04" db="EMBL/GenBank/DDBJ databases">
        <authorList>
            <person name="Gilroy R."/>
        </authorList>
    </citation>
    <scope>NUCLEOTIDE SEQUENCE</scope>
    <source>
        <strain evidence="4">ChiW19-6364</strain>
    </source>
</reference>
<reference evidence="4" key="1">
    <citation type="journal article" date="2021" name="PeerJ">
        <title>Extensive microbial diversity within the chicken gut microbiome revealed by metagenomics and culture.</title>
        <authorList>
            <person name="Gilroy R."/>
            <person name="Ravi A."/>
            <person name="Getino M."/>
            <person name="Pursley I."/>
            <person name="Horton D.L."/>
            <person name="Alikhan N.F."/>
            <person name="Baker D."/>
            <person name="Gharbi K."/>
            <person name="Hall N."/>
            <person name="Watson M."/>
            <person name="Adriaenssens E.M."/>
            <person name="Foster-Nyarko E."/>
            <person name="Jarju S."/>
            <person name="Secka A."/>
            <person name="Antonio M."/>
            <person name="Oren A."/>
            <person name="Chaudhuri R.R."/>
            <person name="La Ragione R."/>
            <person name="Hildebrand F."/>
            <person name="Pallen M.J."/>
        </authorList>
    </citation>
    <scope>NUCLEOTIDE SEQUENCE</scope>
    <source>
        <strain evidence="4">ChiW19-6364</strain>
    </source>
</reference>
<organism evidence="4 5">
    <name type="scientific">Candidatus Blautia stercoripullorum</name>
    <dbReference type="NCBI Taxonomy" id="2838502"/>
    <lineage>
        <taxon>Bacteria</taxon>
        <taxon>Bacillati</taxon>
        <taxon>Bacillota</taxon>
        <taxon>Clostridia</taxon>
        <taxon>Lachnospirales</taxon>
        <taxon>Lachnospiraceae</taxon>
        <taxon>Blautia</taxon>
    </lineage>
</organism>
<dbReference type="CDD" id="cd00060">
    <property type="entry name" value="FHA"/>
    <property type="match status" value="1"/>
</dbReference>
<feature type="transmembrane region" description="Helical" evidence="2">
    <location>
        <begin position="255"/>
        <end position="278"/>
    </location>
</feature>
<keyword evidence="2" id="KW-0812">Transmembrane</keyword>
<gene>
    <name evidence="4" type="ORF">H9913_00855</name>
</gene>
<dbReference type="Pfam" id="PF00498">
    <property type="entry name" value="FHA"/>
    <property type="match status" value="1"/>
</dbReference>
<keyword evidence="2" id="KW-1133">Transmembrane helix</keyword>
<evidence type="ECO:0000313" key="4">
    <source>
        <dbReference type="EMBL" id="HJD38550.1"/>
    </source>
</evidence>
<dbReference type="PANTHER" id="PTHR23308">
    <property type="entry name" value="NUCLEAR INHIBITOR OF PROTEIN PHOSPHATASE-1"/>
    <property type="match status" value="1"/>
</dbReference>
<keyword evidence="2" id="KW-0472">Membrane</keyword>
<proteinExistence type="predicted"/>
<dbReference type="InterPro" id="IPR050923">
    <property type="entry name" value="Cell_Proc_Reg/RNA_Proc"/>
</dbReference>
<dbReference type="EMBL" id="DWUX01000010">
    <property type="protein sequence ID" value="HJD38550.1"/>
    <property type="molecule type" value="Genomic_DNA"/>
</dbReference>
<feature type="domain" description="FHA" evidence="3">
    <location>
        <begin position="358"/>
        <end position="408"/>
    </location>
</feature>
<dbReference type="Gene3D" id="2.60.200.20">
    <property type="match status" value="1"/>
</dbReference>
<dbReference type="InterPro" id="IPR008984">
    <property type="entry name" value="SMAD_FHA_dom_sf"/>
</dbReference>
<dbReference type="InterPro" id="IPR000253">
    <property type="entry name" value="FHA_dom"/>
</dbReference>
<sequence>MNYKRIRGISYMILHETQAPACQHYQKEIFLGNQIPGLVFCKIQRLNGEEYFYYDITGCQSLGNLFDKKKLSRKDLEDILQSWLKAYMALGEYLLDTDLLLLNPSYIYRDTKTGSYLFTWFPFRITEEKKEFQALAEYFLPKIDHGDKNAVALGYGIYKEAAGGTICPDVVKNFLYEPAPEEQEKPLFPEDEDPFADDDPEEDLKEKEHQKLLDDFFNEKDEDSVSYSIYGGFAGIFLLCVILFLLWHFRLLSLFQLAVLAVLLIILTGAGIFLYYCLFQKQESLSQEDEKPKEKKPLPKSQEPAWEDFPPEEIFPDESLPESLTVLLEEPTHAVPCPSLQGTGKNSGKIFVLDKECILIGKWKASADICLNIPTVSRIHAKIMKEGTHCYIIDLNSKNGTKVNGIPLNPEEKKLLKENDVISFAKEEFRYTFPASSEQIPSP</sequence>